<reference evidence="2 3" key="1">
    <citation type="submission" date="2018-09" db="EMBL/GenBank/DDBJ databases">
        <authorList>
            <person name="Wang Z."/>
        </authorList>
    </citation>
    <scope>NUCLEOTIDE SEQUENCE [LARGE SCALE GENOMIC DNA]</scope>
    <source>
        <strain evidence="2 3">ALS 81</strain>
    </source>
</reference>
<dbReference type="Proteomes" id="UP000286482">
    <property type="component" value="Unassembled WGS sequence"/>
</dbReference>
<evidence type="ECO:0000313" key="2">
    <source>
        <dbReference type="EMBL" id="RKF18879.1"/>
    </source>
</evidence>
<protein>
    <recommendedName>
        <fullName evidence="1">Type 4 fimbrial biogenesis protein PilX N-terminal domain-containing protein</fullName>
    </recommendedName>
</protein>
<name>A0A420EDR7_9ALTE</name>
<gene>
    <name evidence="2" type="ORF">DBZ36_08390</name>
</gene>
<feature type="domain" description="Type 4 fimbrial biogenesis protein PilX N-terminal" evidence="1">
    <location>
        <begin position="2"/>
        <end position="49"/>
    </location>
</feature>
<proteinExistence type="predicted"/>
<evidence type="ECO:0000259" key="1">
    <source>
        <dbReference type="Pfam" id="PF14341"/>
    </source>
</evidence>
<accession>A0A420EDR7</accession>
<dbReference type="OrthoDB" id="6199375at2"/>
<comment type="caution">
    <text evidence="2">The sequence shown here is derived from an EMBL/GenBank/DDBJ whole genome shotgun (WGS) entry which is preliminary data.</text>
</comment>
<evidence type="ECO:0000313" key="3">
    <source>
        <dbReference type="Proteomes" id="UP000286482"/>
    </source>
</evidence>
<dbReference type="AlphaFoldDB" id="A0A420EDR7"/>
<dbReference type="EMBL" id="RAQO01000005">
    <property type="protein sequence ID" value="RKF18879.1"/>
    <property type="molecule type" value="Genomic_DNA"/>
</dbReference>
<keyword evidence="3" id="KW-1185">Reference proteome</keyword>
<organism evidence="2 3">
    <name type="scientific">Alginatibacterium sediminis</name>
    <dbReference type="NCBI Taxonomy" id="2164068"/>
    <lineage>
        <taxon>Bacteria</taxon>
        <taxon>Pseudomonadati</taxon>
        <taxon>Pseudomonadota</taxon>
        <taxon>Gammaproteobacteria</taxon>
        <taxon>Alteromonadales</taxon>
        <taxon>Alteromonadaceae</taxon>
        <taxon>Alginatibacterium</taxon>
    </lineage>
</organism>
<sequence>MILVTSLIFLVMLTIIALVSMQDATIQEKMAGNSRDYNLAFQAAESGLRKAEEIARLTQPTSTATGTFMLDAMFKHQSTYNIDRTEIQQRTMQDLEAGVVSPASFVYRIESSGAGPGSANVVLQSTYMD</sequence>
<dbReference type="InterPro" id="IPR025746">
    <property type="entry name" value="PilX_N_dom"/>
</dbReference>
<dbReference type="Pfam" id="PF14341">
    <property type="entry name" value="PilX_N"/>
    <property type="match status" value="1"/>
</dbReference>